<dbReference type="Proteomes" id="UP001415857">
    <property type="component" value="Unassembled WGS sequence"/>
</dbReference>
<dbReference type="Gene3D" id="3.10.20.90">
    <property type="entry name" value="Phosphatidylinositol 3-kinase Catalytic Subunit, Chain A, domain 1"/>
    <property type="match status" value="1"/>
</dbReference>
<gene>
    <name evidence="2" type="ORF">L1049_020901</name>
</gene>
<accession>A0AAP0S8V2</accession>
<reference evidence="2 3" key="1">
    <citation type="journal article" date="2024" name="Plant J.">
        <title>Genome sequences and population genomics reveal climatic adaptation and genomic divergence between two closely related sweetgum species.</title>
        <authorList>
            <person name="Xu W.Q."/>
            <person name="Ren C.Q."/>
            <person name="Zhang X.Y."/>
            <person name="Comes H.P."/>
            <person name="Liu X.H."/>
            <person name="Li Y.G."/>
            <person name="Kettle C.J."/>
            <person name="Jalonen R."/>
            <person name="Gaisberger H."/>
            <person name="Ma Y.Z."/>
            <person name="Qiu Y.X."/>
        </authorList>
    </citation>
    <scope>NUCLEOTIDE SEQUENCE [LARGE SCALE GENOMIC DNA]</scope>
    <source>
        <strain evidence="2">Hangzhou</strain>
    </source>
</reference>
<keyword evidence="3" id="KW-1185">Reference proteome</keyword>
<dbReference type="Pfam" id="PF00564">
    <property type="entry name" value="PB1"/>
    <property type="match status" value="1"/>
</dbReference>
<dbReference type="InterPro" id="IPR000270">
    <property type="entry name" value="PB1_dom"/>
</dbReference>
<evidence type="ECO:0000313" key="2">
    <source>
        <dbReference type="EMBL" id="KAK9292920.1"/>
    </source>
</evidence>
<sequence>MEGKKIIAICQSGGEFETNKDGSLSYRGGDAHAIDIDDQMKFNEFKTEVAEMFNCTISTMSIKYFLPKNKKTLITISNDKDLKRMIKFHGDSVTADIYVTTEEIVTPDVSNMPGSRSSRTTLSEAVAPVDAPPLSVVDHVMDNVIVDDTTHPDVTLGGVLDCC</sequence>
<organism evidence="2 3">
    <name type="scientific">Liquidambar formosana</name>
    <name type="common">Formosan gum</name>
    <dbReference type="NCBI Taxonomy" id="63359"/>
    <lineage>
        <taxon>Eukaryota</taxon>
        <taxon>Viridiplantae</taxon>
        <taxon>Streptophyta</taxon>
        <taxon>Embryophyta</taxon>
        <taxon>Tracheophyta</taxon>
        <taxon>Spermatophyta</taxon>
        <taxon>Magnoliopsida</taxon>
        <taxon>eudicotyledons</taxon>
        <taxon>Gunneridae</taxon>
        <taxon>Pentapetalae</taxon>
        <taxon>Saxifragales</taxon>
        <taxon>Altingiaceae</taxon>
        <taxon>Liquidambar</taxon>
    </lineage>
</organism>
<dbReference type="EMBL" id="JBBPBK010000001">
    <property type="protein sequence ID" value="KAK9292920.1"/>
    <property type="molecule type" value="Genomic_DNA"/>
</dbReference>
<protein>
    <recommendedName>
        <fullName evidence="1">PB1 domain-containing protein</fullName>
    </recommendedName>
</protein>
<dbReference type="SUPFAM" id="SSF54277">
    <property type="entry name" value="CAD &amp; PB1 domains"/>
    <property type="match status" value="1"/>
</dbReference>
<dbReference type="SMART" id="SM00666">
    <property type="entry name" value="PB1"/>
    <property type="match status" value="1"/>
</dbReference>
<dbReference type="AlphaFoldDB" id="A0AAP0S8V2"/>
<feature type="domain" description="PB1" evidence="1">
    <location>
        <begin position="19"/>
        <end position="102"/>
    </location>
</feature>
<dbReference type="PANTHER" id="PTHR31066:SF85">
    <property type="entry name" value="OS02G0809100 PROTEIN"/>
    <property type="match status" value="1"/>
</dbReference>
<evidence type="ECO:0000313" key="3">
    <source>
        <dbReference type="Proteomes" id="UP001415857"/>
    </source>
</evidence>
<evidence type="ECO:0000259" key="1">
    <source>
        <dbReference type="SMART" id="SM00666"/>
    </source>
</evidence>
<name>A0AAP0S8V2_LIQFO</name>
<proteinExistence type="predicted"/>
<comment type="caution">
    <text evidence="2">The sequence shown here is derived from an EMBL/GenBank/DDBJ whole genome shotgun (WGS) entry which is preliminary data.</text>
</comment>
<dbReference type="InterPro" id="IPR053198">
    <property type="entry name" value="Gynoecium_Dev_Regulator"/>
</dbReference>
<dbReference type="PANTHER" id="PTHR31066">
    <property type="entry name" value="OS05G0427100 PROTEIN-RELATED"/>
    <property type="match status" value="1"/>
</dbReference>